<organism evidence="2 5">
    <name type="scientific">Rotaria sordida</name>
    <dbReference type="NCBI Taxonomy" id="392033"/>
    <lineage>
        <taxon>Eukaryota</taxon>
        <taxon>Metazoa</taxon>
        <taxon>Spiralia</taxon>
        <taxon>Gnathifera</taxon>
        <taxon>Rotifera</taxon>
        <taxon>Eurotatoria</taxon>
        <taxon>Bdelloidea</taxon>
        <taxon>Philodinida</taxon>
        <taxon>Philodinidae</taxon>
        <taxon>Rotaria</taxon>
    </lineage>
</organism>
<feature type="domain" description="Fibronectin type-III" evidence="1">
    <location>
        <begin position="515"/>
        <end position="610"/>
    </location>
</feature>
<evidence type="ECO:0000313" key="3">
    <source>
        <dbReference type="EMBL" id="CAF1083388.1"/>
    </source>
</evidence>
<dbReference type="InterPro" id="IPR013783">
    <property type="entry name" value="Ig-like_fold"/>
</dbReference>
<dbReference type="InterPro" id="IPR040581">
    <property type="entry name" value="Thioredoxin_11"/>
</dbReference>
<gene>
    <name evidence="3" type="ORF">JXQ802_LOCUS18301</name>
    <name evidence="4" type="ORF">JXQ802_LOCUS18982</name>
    <name evidence="2" type="ORF">PYM288_LOCUS14371</name>
</gene>
<dbReference type="SUPFAM" id="SSF49265">
    <property type="entry name" value="Fibronectin type III"/>
    <property type="match status" value="1"/>
</dbReference>
<dbReference type="SMART" id="SM00060">
    <property type="entry name" value="FN3"/>
    <property type="match status" value="1"/>
</dbReference>
<dbReference type="AlphaFoldDB" id="A0A814GGL1"/>
<evidence type="ECO:0000259" key="1">
    <source>
        <dbReference type="PROSITE" id="PS50853"/>
    </source>
</evidence>
<dbReference type="InterPro" id="IPR003961">
    <property type="entry name" value="FN3_dom"/>
</dbReference>
<dbReference type="CDD" id="cd00063">
    <property type="entry name" value="FN3"/>
    <property type="match status" value="1"/>
</dbReference>
<sequence length="1072" mass="124019">MSVENNSTLKIMALGRPFKLGMLYDFRTDKLIHNISLWNSDLSSEYIHQQPLSWTRSELYLSDKFTEKADLLGIDNNLKLSILANLVELSSSTCLIDDQKKTNQTLRFILKYSMTKNLHELTMSDINKMYNKHREVFYKENATHIVTSILYGREIFFIFDRILSNDENRIDIENNIKLLLKKFDTFQIFNNGELNWKDYEKQLANTLTCQYYGDFQYESNPITFEQAFKLYKHSLNFVLQNNDYGIPKQIWIYPIYLLDQSYLIGKKSYQINNDILTESLELFDNLYQLKITLNNFKNNLSSIKMFYRTEEQISTYFTRIFEIDISMRNQMKELLPKIRDGSMKEIDFTNLLKNVHLSLSNKQKLDELIQFKTEEINQLKNFQKDLKKQNNIHLLTCSFAEVQKNFTSKFILRLIIHITEKNDSLLNEIFQYFDDNIKKSLNQYTKNNYWFNENNIKIIKKQISSFIQFAEINSSKSNIEFIANEEYIDEFQMKKGVTCILYKNGIPTNFEIPSEPGQPYGTNISGCNLTLCWSKPIDGSQYIQQYKIYSKNISNDTWKLLLTTENATLFVNISDLINGKYQFKIQGVTRVGNTVKSNASDVIELKAPQPTKIINKSTPIVMSNEVSNDKVTLDVTPAWFEPVKSIPKEKIRFPVKYNENSPTDVRTYNCLSTYRSMVKKTSTIDFITEPFSSAVNNTETLVVVLNELAEQLGAHLTFTNADYKYNDSDYRTACGVTNLGSIHSFLASEGNFQTAKFDLHLDLNYDNIRATPESLRMFVLTTINDIGAVTECDRDFIRVFSVKRASSIFVQIGFTTPERSETEKLAKSFKEKLNKISATNLPDIVNKESKKSVTSLKEKLNKIPVVKRPDVLKYLIPENYDYKIEPALAFLQLQQSDFEPQYNRDYPYANEETRGGLPYYFPQGWYRHALKVIDKYPDDKAWLGMNNGPGEWAVAYHGTKAGAVKGIKNEGLLHSLASSDVMKFEAKQQNPSIPDVEGLYVATHCERGAADYTKSFKIKDDSGTSKDYRVVFQCRVQPGKFTVHQSPVNVGMAWRVFDEKAIRPYGLLLKSS</sequence>
<keyword evidence="6" id="KW-1185">Reference proteome</keyword>
<dbReference type="InterPro" id="IPR052090">
    <property type="entry name" value="Cytolytic_pore-forming_toxin"/>
</dbReference>
<dbReference type="PANTHER" id="PTHR31594">
    <property type="entry name" value="AIG1-TYPE G DOMAIN-CONTAINING PROTEIN"/>
    <property type="match status" value="1"/>
</dbReference>
<evidence type="ECO:0000313" key="6">
    <source>
        <dbReference type="Proteomes" id="UP000663870"/>
    </source>
</evidence>
<dbReference type="Proteomes" id="UP000663870">
    <property type="component" value="Unassembled WGS sequence"/>
</dbReference>
<accession>A0A814GGL1</accession>
<dbReference type="EMBL" id="CAJNOL010000510">
    <property type="protein sequence ID" value="CAF1096632.1"/>
    <property type="molecule type" value="Genomic_DNA"/>
</dbReference>
<dbReference type="EMBL" id="CAJNOL010000478">
    <property type="protein sequence ID" value="CAF1083388.1"/>
    <property type="molecule type" value="Genomic_DNA"/>
</dbReference>
<dbReference type="Proteomes" id="UP000663854">
    <property type="component" value="Unassembled WGS sequence"/>
</dbReference>
<dbReference type="InterPro" id="IPR036116">
    <property type="entry name" value="FN3_sf"/>
</dbReference>
<dbReference type="PANTHER" id="PTHR31594:SF14">
    <property type="entry name" value="FIBRONECTIN TYPE-III DOMAIN-CONTAINING PROTEIN"/>
    <property type="match status" value="1"/>
</dbReference>
<evidence type="ECO:0000313" key="2">
    <source>
        <dbReference type="EMBL" id="CAF0996132.1"/>
    </source>
</evidence>
<name>A0A814GGL1_9BILA</name>
<evidence type="ECO:0000313" key="5">
    <source>
        <dbReference type="Proteomes" id="UP000663854"/>
    </source>
</evidence>
<proteinExistence type="predicted"/>
<evidence type="ECO:0000313" key="4">
    <source>
        <dbReference type="EMBL" id="CAF1096632.1"/>
    </source>
</evidence>
<dbReference type="EMBL" id="CAJNOH010000314">
    <property type="protein sequence ID" value="CAF0996132.1"/>
    <property type="molecule type" value="Genomic_DNA"/>
</dbReference>
<dbReference type="Pfam" id="PF24674">
    <property type="entry name" value="MACPF_SNTX"/>
    <property type="match status" value="1"/>
</dbReference>
<comment type="caution">
    <text evidence="2">The sequence shown here is derived from an EMBL/GenBank/DDBJ whole genome shotgun (WGS) entry which is preliminary data.</text>
</comment>
<dbReference type="Gene3D" id="2.60.40.10">
    <property type="entry name" value="Immunoglobulins"/>
    <property type="match status" value="1"/>
</dbReference>
<dbReference type="PROSITE" id="PS50853">
    <property type="entry name" value="FN3"/>
    <property type="match status" value="1"/>
</dbReference>
<reference evidence="2" key="1">
    <citation type="submission" date="2021-02" db="EMBL/GenBank/DDBJ databases">
        <authorList>
            <person name="Nowell W R."/>
        </authorList>
    </citation>
    <scope>NUCLEOTIDE SEQUENCE</scope>
</reference>
<dbReference type="InterPro" id="IPR056072">
    <property type="entry name" value="SNTX_MACPF/CDC-like_dom"/>
</dbReference>
<protein>
    <recommendedName>
        <fullName evidence="1">Fibronectin type-III domain-containing protein</fullName>
    </recommendedName>
</protein>
<dbReference type="Pfam" id="PF18078">
    <property type="entry name" value="Thioredoxin_11"/>
    <property type="match status" value="1"/>
</dbReference>